<evidence type="ECO:0000313" key="7">
    <source>
        <dbReference type="Proteomes" id="UP001266305"/>
    </source>
</evidence>
<feature type="region of interest" description="Disordered" evidence="4">
    <location>
        <begin position="430"/>
        <end position="476"/>
    </location>
</feature>
<dbReference type="Pfam" id="PF13855">
    <property type="entry name" value="LRR_8"/>
    <property type="match status" value="2"/>
</dbReference>
<feature type="compositionally biased region" description="Low complexity" evidence="4">
    <location>
        <begin position="464"/>
        <end position="476"/>
    </location>
</feature>
<dbReference type="SMART" id="SM00369">
    <property type="entry name" value="LRR_TYP"/>
    <property type="match status" value="5"/>
</dbReference>
<dbReference type="InterPro" id="IPR050541">
    <property type="entry name" value="LRR_TM_domain-containing"/>
</dbReference>
<evidence type="ECO:0000256" key="2">
    <source>
        <dbReference type="ARBA" id="ARBA00022729"/>
    </source>
</evidence>
<evidence type="ECO:0000256" key="5">
    <source>
        <dbReference type="SAM" id="Phobius"/>
    </source>
</evidence>
<organism evidence="6 7">
    <name type="scientific">Saguinus oedipus</name>
    <name type="common">Cotton-top tamarin</name>
    <name type="synonym">Oedipomidas oedipus</name>
    <dbReference type="NCBI Taxonomy" id="9490"/>
    <lineage>
        <taxon>Eukaryota</taxon>
        <taxon>Metazoa</taxon>
        <taxon>Chordata</taxon>
        <taxon>Craniata</taxon>
        <taxon>Vertebrata</taxon>
        <taxon>Euteleostomi</taxon>
        <taxon>Mammalia</taxon>
        <taxon>Eutheria</taxon>
        <taxon>Euarchontoglires</taxon>
        <taxon>Primates</taxon>
        <taxon>Haplorrhini</taxon>
        <taxon>Platyrrhini</taxon>
        <taxon>Cebidae</taxon>
        <taxon>Callitrichinae</taxon>
        <taxon>Saguinus</taxon>
    </lineage>
</organism>
<dbReference type="PANTHER" id="PTHR24369:SF210">
    <property type="entry name" value="CHAOPTIN-RELATED"/>
    <property type="match status" value="1"/>
</dbReference>
<feature type="compositionally biased region" description="Basic and acidic residues" evidence="4">
    <location>
        <begin position="437"/>
        <end position="446"/>
    </location>
</feature>
<feature type="compositionally biased region" description="Low complexity" evidence="4">
    <location>
        <begin position="615"/>
        <end position="634"/>
    </location>
</feature>
<dbReference type="Gene3D" id="3.80.10.10">
    <property type="entry name" value="Ribonuclease Inhibitor"/>
    <property type="match status" value="1"/>
</dbReference>
<reference evidence="6 7" key="1">
    <citation type="submission" date="2023-05" db="EMBL/GenBank/DDBJ databases">
        <title>B98-5 Cell Line De Novo Hybrid Assembly: An Optical Mapping Approach.</title>
        <authorList>
            <person name="Kananen K."/>
            <person name="Auerbach J.A."/>
            <person name="Kautto E."/>
            <person name="Blachly J.S."/>
        </authorList>
    </citation>
    <scope>NUCLEOTIDE SEQUENCE [LARGE SCALE GENOMIC DNA]</scope>
    <source>
        <strain evidence="6">B95-8</strain>
        <tissue evidence="6">Cell line</tissue>
    </source>
</reference>
<keyword evidence="7" id="KW-1185">Reference proteome</keyword>
<protein>
    <recommendedName>
        <fullName evidence="8">Leucine-rich repeat-containing protein 26</fullName>
    </recommendedName>
</protein>
<feature type="transmembrane region" description="Helical" evidence="5">
    <location>
        <begin position="393"/>
        <end position="417"/>
    </location>
</feature>
<proteinExistence type="predicted"/>
<keyword evidence="1" id="KW-0433">Leucine-rich repeat</keyword>
<evidence type="ECO:0000256" key="1">
    <source>
        <dbReference type="ARBA" id="ARBA00022614"/>
    </source>
</evidence>
<keyword evidence="3" id="KW-0677">Repeat</keyword>
<dbReference type="InterPro" id="IPR001611">
    <property type="entry name" value="Leu-rich_rpt"/>
</dbReference>
<evidence type="ECO:0000256" key="4">
    <source>
        <dbReference type="SAM" id="MobiDB-lite"/>
    </source>
</evidence>
<dbReference type="InterPro" id="IPR003591">
    <property type="entry name" value="Leu-rich_rpt_typical-subtyp"/>
</dbReference>
<keyword evidence="5" id="KW-0472">Membrane</keyword>
<keyword evidence="5" id="KW-0812">Transmembrane</keyword>
<feature type="region of interest" description="Disordered" evidence="4">
    <location>
        <begin position="535"/>
        <end position="672"/>
    </location>
</feature>
<evidence type="ECO:0000313" key="6">
    <source>
        <dbReference type="EMBL" id="KAK2120784.1"/>
    </source>
</evidence>
<sequence>MGLTEAHTGFPRPDGPEESWGERWSGHPLLPGCAVSLHPKACVSSGPIHHGNGPFLRGATQHVHTGLTLLILSGAEAGEEQDLWAALRLGAGRSREVGGCRWAASCCSGLGWRLVVNQAGRGGPDSAVAGAGAVPRAVWSSGTGGQRCRALAVCPAPAPSVDPAVGQELPALAPENLLLDHNHLRALPPGAFARAGALQLLDLSENGLHSVHVRAFWGLGVLQLLDLSANQLEALAPGTFAPLRALRTLSLAGNRLARLEPAALGALPLLRSLSLQDNALAALAPGLLARLPALDSLHLHGNPWACSCALRPLCAWLRRHPLSTSGELSRMRVGVCGAGRLPRPDATSVCLCPAETEAALCVWPGRLTLSPLTAFPDAAFRHCAQPLALRDLAVVYALGPASFLVSVAACLALGSVLTACSARRRRRAAALRRLRRPRDPDSDPDPHCSPPKPEQPRPPGTLEASSPTPLPSLYSLSASTSYTDRNLRDIPLGITTAHTGRWGEEGQSAPRMGRTGKARARALGALVLYKVAGRARTRSEGGGGRVQGRVEDTRSDQGVGPLESRGGGGGGPRRREPERLWEALPAGKSGTAGQTGRGWAGGAQAAEERLRPRGRPAALPSRLSSAPSSAAPRGGRADGREAQGLPEQQDPSVSLAGLTGQVGASGGLTPRC</sequence>
<accession>A0ABQ9WGM2</accession>
<feature type="region of interest" description="Disordered" evidence="4">
    <location>
        <begin position="1"/>
        <end position="23"/>
    </location>
</feature>
<dbReference type="EMBL" id="JASSZA010000001">
    <property type="protein sequence ID" value="KAK2120784.1"/>
    <property type="molecule type" value="Genomic_DNA"/>
</dbReference>
<name>A0ABQ9WGM2_SAGOE</name>
<comment type="caution">
    <text evidence="6">The sequence shown here is derived from an EMBL/GenBank/DDBJ whole genome shotgun (WGS) entry which is preliminary data.</text>
</comment>
<dbReference type="InterPro" id="IPR032675">
    <property type="entry name" value="LRR_dom_sf"/>
</dbReference>
<evidence type="ECO:0000256" key="3">
    <source>
        <dbReference type="ARBA" id="ARBA00022737"/>
    </source>
</evidence>
<evidence type="ECO:0008006" key="8">
    <source>
        <dbReference type="Google" id="ProtNLM"/>
    </source>
</evidence>
<dbReference type="PANTHER" id="PTHR24369">
    <property type="entry name" value="ANTIGEN BSP, PUTATIVE-RELATED"/>
    <property type="match status" value="1"/>
</dbReference>
<keyword evidence="5" id="KW-1133">Transmembrane helix</keyword>
<keyword evidence="2" id="KW-0732">Signal</keyword>
<dbReference type="Proteomes" id="UP001266305">
    <property type="component" value="Unassembled WGS sequence"/>
</dbReference>
<feature type="compositionally biased region" description="Pro residues" evidence="4">
    <location>
        <begin position="447"/>
        <end position="459"/>
    </location>
</feature>
<dbReference type="SUPFAM" id="SSF52058">
    <property type="entry name" value="L domain-like"/>
    <property type="match status" value="1"/>
</dbReference>
<gene>
    <name evidence="6" type="ORF">P7K49_002170</name>
</gene>